<dbReference type="KEGG" id="och:CES85_3308"/>
<dbReference type="Proteomes" id="UP000215256">
    <property type="component" value="Plasmid unnamed1"/>
</dbReference>
<keyword evidence="1" id="KW-0614">Plasmid</keyword>
<protein>
    <submittedName>
        <fullName evidence="1">Uncharacterized protein</fullName>
    </submittedName>
</protein>
<organism evidence="1 2">
    <name type="scientific">Ochrobactrum quorumnocens</name>
    <dbReference type="NCBI Taxonomy" id="271865"/>
    <lineage>
        <taxon>Bacteria</taxon>
        <taxon>Pseudomonadati</taxon>
        <taxon>Pseudomonadota</taxon>
        <taxon>Alphaproteobacteria</taxon>
        <taxon>Hyphomicrobiales</taxon>
        <taxon>Brucellaceae</taxon>
        <taxon>Brucella/Ochrobactrum group</taxon>
        <taxon>Ochrobactrum</taxon>
    </lineage>
</organism>
<reference evidence="1 2" key="1">
    <citation type="submission" date="2017-07" db="EMBL/GenBank/DDBJ databases">
        <title>Phylogenetic study on the rhizospheric bacterium Ochrobactrum sp. A44.</title>
        <authorList>
            <person name="Krzyzanowska D.M."/>
            <person name="Ossowicki A."/>
            <person name="Rajewska M."/>
            <person name="Maciag T."/>
            <person name="Kaczynski Z."/>
            <person name="Czerwicka M."/>
            <person name="Jafra S."/>
        </authorList>
    </citation>
    <scope>NUCLEOTIDE SEQUENCE [LARGE SCALE GENOMIC DNA]</scope>
    <source>
        <strain evidence="1 2">A44</strain>
        <plasmid evidence="1 2">unnamed1</plasmid>
    </source>
</reference>
<dbReference type="EMBL" id="CP022605">
    <property type="protein sequence ID" value="ASV88017.1"/>
    <property type="molecule type" value="Genomic_DNA"/>
</dbReference>
<sequence length="279" mass="31926">MFDMQAWVIDSNMLQSDELRQYLQSSICNLAVLPDFAWYEIYKQESLDGVRHGLSVVGDHPDQTILLRSGDHIARLGPVVAEDLGRLIWEGPSGDIRHFVSLVRSDAPLDEDARVHLDALWAWARTMKPSLIEGAVDFVESFPEMQAQLFDRGEIRIIRTGGKYTRQMIVTIFSTAIQIWETLAKEYELPREGLSEQEISRTYLFRFALGLIMYLLWWIRGGSQAVVRIDRASNDFIDLSFAVYATYFDGFLTRDDKASWVHQNLVAAIVSFRNHYAAG</sequence>
<accession>A0A248UME2</accession>
<name>A0A248UME2_9HYPH</name>
<proteinExistence type="predicted"/>
<geneLocation type="plasmid" evidence="1 2">
    <name>unnamed1</name>
</geneLocation>
<evidence type="ECO:0000313" key="1">
    <source>
        <dbReference type="EMBL" id="ASV88017.1"/>
    </source>
</evidence>
<evidence type="ECO:0000313" key="2">
    <source>
        <dbReference type="Proteomes" id="UP000215256"/>
    </source>
</evidence>
<gene>
    <name evidence="1" type="ORF">CES85_3308</name>
</gene>
<dbReference type="AlphaFoldDB" id="A0A248UME2"/>